<reference evidence="2" key="1">
    <citation type="journal article" date="2021" name="Nat. Commun.">
        <title>Genetic determinants of endophytism in the Arabidopsis root mycobiome.</title>
        <authorList>
            <person name="Mesny F."/>
            <person name="Miyauchi S."/>
            <person name="Thiergart T."/>
            <person name="Pickel B."/>
            <person name="Atanasova L."/>
            <person name="Karlsson M."/>
            <person name="Huettel B."/>
            <person name="Barry K.W."/>
            <person name="Haridas S."/>
            <person name="Chen C."/>
            <person name="Bauer D."/>
            <person name="Andreopoulos W."/>
            <person name="Pangilinan J."/>
            <person name="LaButti K."/>
            <person name="Riley R."/>
            <person name="Lipzen A."/>
            <person name="Clum A."/>
            <person name="Drula E."/>
            <person name="Henrissat B."/>
            <person name="Kohler A."/>
            <person name="Grigoriev I.V."/>
            <person name="Martin F.M."/>
            <person name="Hacquard S."/>
        </authorList>
    </citation>
    <scope>NUCLEOTIDE SEQUENCE</scope>
    <source>
        <strain evidence="2">MPI-CAGE-CH-0243</strain>
    </source>
</reference>
<dbReference type="PANTHER" id="PTHR17630">
    <property type="entry name" value="DIENELACTONE HYDROLASE"/>
    <property type="match status" value="1"/>
</dbReference>
<dbReference type="PANTHER" id="PTHR17630:SF55">
    <property type="entry name" value="DIENELACTONE HYDROLASE FAMILY PROTEIN (AFU_ORTHOLOGUE AFUA_1G01900)"/>
    <property type="match status" value="1"/>
</dbReference>
<dbReference type="OrthoDB" id="10019231at2759"/>
<protein>
    <submittedName>
        <fullName evidence="2">Endo-1,3-1,4-beta-D-glucanase</fullName>
    </submittedName>
</protein>
<evidence type="ECO:0000313" key="3">
    <source>
        <dbReference type="Proteomes" id="UP000700596"/>
    </source>
</evidence>
<dbReference type="Proteomes" id="UP000700596">
    <property type="component" value="Unassembled WGS sequence"/>
</dbReference>
<comment type="caution">
    <text evidence="2">The sequence shown here is derived from an EMBL/GenBank/DDBJ whole genome shotgun (WGS) entry which is preliminary data.</text>
</comment>
<proteinExistence type="predicted"/>
<dbReference type="EMBL" id="JAGMWT010000007">
    <property type="protein sequence ID" value="KAH7125088.1"/>
    <property type="molecule type" value="Genomic_DNA"/>
</dbReference>
<feature type="domain" description="Dienelactone hydrolase" evidence="1">
    <location>
        <begin position="33"/>
        <end position="241"/>
    </location>
</feature>
<dbReference type="InterPro" id="IPR029058">
    <property type="entry name" value="AB_hydrolase_fold"/>
</dbReference>
<accession>A0A9P9IK16</accession>
<dbReference type="Pfam" id="PF01738">
    <property type="entry name" value="DLH"/>
    <property type="match status" value="1"/>
</dbReference>
<evidence type="ECO:0000313" key="2">
    <source>
        <dbReference type="EMBL" id="KAH7125088.1"/>
    </source>
</evidence>
<dbReference type="Gene3D" id="3.40.50.1820">
    <property type="entry name" value="alpha/beta hydrolase"/>
    <property type="match status" value="1"/>
</dbReference>
<sequence length="243" mass="26886">MSCDACKTGFRWNGTPEGTEIDFNGQKTYVTGSSKKAAILLVHDIYGWTFTNARIIADQYAEEVGATVYLPDFFGGEVVDPETLSDPVKRAAFNIPEFIGRHNKTVREPEITAFAQALKKEFPKVGAIGFCYGGWATFRLGANPELIDAVSVAHPSLLENAEIEGLKVPVQILAPETDFAFTPELKEVANRVIPTLGVPYEYVYFPGLVHGFSLKGDLNDKKQKDGLERAKRSVVNFFKEFLL</sequence>
<dbReference type="GO" id="GO:0016787">
    <property type="term" value="F:hydrolase activity"/>
    <property type="evidence" value="ECO:0007669"/>
    <property type="project" value="InterPro"/>
</dbReference>
<organism evidence="2 3">
    <name type="scientific">Dendryphion nanum</name>
    <dbReference type="NCBI Taxonomy" id="256645"/>
    <lineage>
        <taxon>Eukaryota</taxon>
        <taxon>Fungi</taxon>
        <taxon>Dikarya</taxon>
        <taxon>Ascomycota</taxon>
        <taxon>Pezizomycotina</taxon>
        <taxon>Dothideomycetes</taxon>
        <taxon>Pleosporomycetidae</taxon>
        <taxon>Pleosporales</taxon>
        <taxon>Torulaceae</taxon>
        <taxon>Dendryphion</taxon>
    </lineage>
</organism>
<gene>
    <name evidence="2" type="ORF">B0J11DRAFT_298005</name>
</gene>
<dbReference type="InterPro" id="IPR002925">
    <property type="entry name" value="Dienelactn_hydro"/>
</dbReference>
<dbReference type="AlphaFoldDB" id="A0A9P9IK16"/>
<dbReference type="SUPFAM" id="SSF53474">
    <property type="entry name" value="alpha/beta-Hydrolases"/>
    <property type="match status" value="1"/>
</dbReference>
<keyword evidence="3" id="KW-1185">Reference proteome</keyword>
<evidence type="ECO:0000259" key="1">
    <source>
        <dbReference type="Pfam" id="PF01738"/>
    </source>
</evidence>
<name>A0A9P9IK16_9PLEO</name>